<dbReference type="Pfam" id="PF21797">
    <property type="entry name" value="CycT2-like_C"/>
    <property type="match status" value="1"/>
</dbReference>
<dbReference type="AlphaFoldDB" id="L8H1H3"/>
<dbReference type="STRING" id="1257118.L8H1H3"/>
<feature type="compositionally biased region" description="Basic and acidic residues" evidence="2">
    <location>
        <begin position="1"/>
        <end position="26"/>
    </location>
</feature>
<accession>L8H1H3</accession>
<feature type="domain" description="Cyclin-like" evidence="3">
    <location>
        <begin position="88"/>
        <end position="186"/>
    </location>
</feature>
<dbReference type="VEuPathDB" id="AmoebaDB:ACA1_369740"/>
<dbReference type="RefSeq" id="XP_004340251.1">
    <property type="nucleotide sequence ID" value="XM_004340203.1"/>
</dbReference>
<dbReference type="InterPro" id="IPR043198">
    <property type="entry name" value="Cyclin/Ssn8"/>
</dbReference>
<feature type="region of interest" description="Disordered" evidence="2">
    <location>
        <begin position="1"/>
        <end position="65"/>
    </location>
</feature>
<dbReference type="CDD" id="cd20533">
    <property type="entry name" value="CYCLIN_CCNL_rpt2"/>
    <property type="match status" value="1"/>
</dbReference>
<reference evidence="4 5" key="1">
    <citation type="journal article" date="2013" name="Genome Biol.">
        <title>Genome of Acanthamoeba castellanii highlights extensive lateral gene transfer and early evolution of tyrosine kinase signaling.</title>
        <authorList>
            <person name="Clarke M."/>
            <person name="Lohan A.J."/>
            <person name="Liu B."/>
            <person name="Lagkouvardos I."/>
            <person name="Roy S."/>
            <person name="Zafar N."/>
            <person name="Bertelli C."/>
            <person name="Schilde C."/>
            <person name="Kianianmomeni A."/>
            <person name="Burglin T.R."/>
            <person name="Frech C."/>
            <person name="Turcotte B."/>
            <person name="Kopec K.O."/>
            <person name="Synnott J.M."/>
            <person name="Choo C."/>
            <person name="Paponov I."/>
            <person name="Finkler A."/>
            <person name="Soon Heng Tan C."/>
            <person name="Hutchins A.P."/>
            <person name="Weinmeier T."/>
            <person name="Rattei T."/>
            <person name="Chu J.S."/>
            <person name="Gimenez G."/>
            <person name="Irimia M."/>
            <person name="Rigden D.J."/>
            <person name="Fitzpatrick D.A."/>
            <person name="Lorenzo-Morales J."/>
            <person name="Bateman A."/>
            <person name="Chiu C.H."/>
            <person name="Tang P."/>
            <person name="Hegemann P."/>
            <person name="Fromm H."/>
            <person name="Raoult D."/>
            <person name="Greub G."/>
            <person name="Miranda-Saavedra D."/>
            <person name="Chen N."/>
            <person name="Nash P."/>
            <person name="Ginger M.L."/>
            <person name="Horn M."/>
            <person name="Schaap P."/>
            <person name="Caler L."/>
            <person name="Loftus B."/>
        </authorList>
    </citation>
    <scope>NUCLEOTIDE SEQUENCE [LARGE SCALE GENOMIC DNA]</scope>
    <source>
        <strain evidence="4 5">Neff</strain>
    </source>
</reference>
<dbReference type="InterPro" id="IPR048055">
    <property type="entry name" value="Cyclin-Q_first_cyclin_box"/>
</dbReference>
<dbReference type="CDD" id="cd20534">
    <property type="entry name" value="CYCLIN_CCNM_CCNQ_rpt1"/>
    <property type="match status" value="1"/>
</dbReference>
<evidence type="ECO:0000313" key="5">
    <source>
        <dbReference type="Proteomes" id="UP000011083"/>
    </source>
</evidence>
<name>L8H1H3_ACACF</name>
<dbReference type="GO" id="GO:0016538">
    <property type="term" value="F:cyclin-dependent protein serine/threonine kinase regulator activity"/>
    <property type="evidence" value="ECO:0007669"/>
    <property type="project" value="InterPro"/>
</dbReference>
<protein>
    <submittedName>
        <fullName evidence="4">Cyclin, Nterminal domain containing protein</fullName>
    </submittedName>
</protein>
<dbReference type="InterPro" id="IPR006671">
    <property type="entry name" value="Cyclin_N"/>
</dbReference>
<evidence type="ECO:0000256" key="1">
    <source>
        <dbReference type="RuleBase" id="RU000383"/>
    </source>
</evidence>
<organism evidence="4 5">
    <name type="scientific">Acanthamoeba castellanii (strain ATCC 30010 / Neff)</name>
    <dbReference type="NCBI Taxonomy" id="1257118"/>
    <lineage>
        <taxon>Eukaryota</taxon>
        <taxon>Amoebozoa</taxon>
        <taxon>Discosea</taxon>
        <taxon>Longamoebia</taxon>
        <taxon>Centramoebida</taxon>
        <taxon>Acanthamoebidae</taxon>
        <taxon>Acanthamoeba</taxon>
    </lineage>
</organism>
<evidence type="ECO:0000256" key="2">
    <source>
        <dbReference type="SAM" id="MobiDB-lite"/>
    </source>
</evidence>
<sequence>MEGRRSVGGVQRDREREREKEKERERRERRHSSHGHNSSAAVHAAKKQRIAENKQQDEDPFAVTPENVHKTQMIDADTDMILRYFGCLLMRKAAGLLRLPARTACTAQYYFHRFYDLHPLHKLDIALMAQSCLYLACKAEETLRKARDVINSCYFLLQPQQPMLKIGKKYWDLRDEVVAAEQILLRTLDFDLTFIHPHKFLLNYINSLNGSQALAQVSWNLTNDLYYTPLCMQRNHRPQVLACSSLYLAQFILEQSNMEVPQSMQQFPWWEVFDAKKQDLEEVSSSLLDSLQTLQAIPYDTALMVYQEYAQKYSPPSPLQLAKAAA</sequence>
<keyword evidence="5" id="KW-1185">Reference proteome</keyword>
<evidence type="ECO:0000313" key="4">
    <source>
        <dbReference type="EMBL" id="ELR18231.1"/>
    </source>
</evidence>
<dbReference type="InterPro" id="IPR013763">
    <property type="entry name" value="Cyclin-like_dom"/>
</dbReference>
<dbReference type="Proteomes" id="UP000011083">
    <property type="component" value="Unassembled WGS sequence"/>
</dbReference>
<proteinExistence type="inferred from homology"/>
<dbReference type="OrthoDB" id="10264655at2759"/>
<gene>
    <name evidence="4" type="ORF">ACA1_369740</name>
</gene>
<dbReference type="KEGG" id="acan:ACA1_369740"/>
<dbReference type="Gene3D" id="1.10.472.10">
    <property type="entry name" value="Cyclin-like"/>
    <property type="match status" value="2"/>
</dbReference>
<dbReference type="OMA" id="KFFCEID"/>
<feature type="domain" description="Cyclin-like" evidence="3">
    <location>
        <begin position="199"/>
        <end position="289"/>
    </location>
</feature>
<dbReference type="PANTHER" id="PTHR10026">
    <property type="entry name" value="CYCLIN"/>
    <property type="match status" value="1"/>
</dbReference>
<dbReference type="SMART" id="SM00385">
    <property type="entry name" value="CYCLIN"/>
    <property type="match status" value="2"/>
</dbReference>
<comment type="similarity">
    <text evidence="1">Belongs to the cyclin family.</text>
</comment>
<dbReference type="GeneID" id="14918968"/>
<dbReference type="GO" id="GO:0006357">
    <property type="term" value="P:regulation of transcription by RNA polymerase II"/>
    <property type="evidence" value="ECO:0007669"/>
    <property type="project" value="InterPro"/>
</dbReference>
<dbReference type="InterPro" id="IPR036915">
    <property type="entry name" value="Cyclin-like_sf"/>
</dbReference>
<dbReference type="SUPFAM" id="SSF47954">
    <property type="entry name" value="Cyclin-like"/>
    <property type="match status" value="2"/>
</dbReference>
<dbReference type="EMBL" id="KB007960">
    <property type="protein sequence ID" value="ELR18231.1"/>
    <property type="molecule type" value="Genomic_DNA"/>
</dbReference>
<dbReference type="Pfam" id="PF00134">
    <property type="entry name" value="Cyclin_N"/>
    <property type="match status" value="1"/>
</dbReference>
<keyword evidence="1" id="KW-0195">Cyclin</keyword>
<evidence type="ECO:0000259" key="3">
    <source>
        <dbReference type="SMART" id="SM00385"/>
    </source>
</evidence>